<dbReference type="EMBL" id="JBHSPX010000004">
    <property type="protein sequence ID" value="MFC6063918.1"/>
    <property type="molecule type" value="Genomic_DNA"/>
</dbReference>
<evidence type="ECO:0000313" key="8">
    <source>
        <dbReference type="Proteomes" id="UP001596139"/>
    </source>
</evidence>
<evidence type="ECO:0000256" key="5">
    <source>
        <dbReference type="SAM" id="Phobius"/>
    </source>
</evidence>
<proteinExistence type="predicted"/>
<feature type="transmembrane region" description="Helical" evidence="5">
    <location>
        <begin position="402"/>
        <end position="423"/>
    </location>
</feature>
<dbReference type="PROSITE" id="PS50850">
    <property type="entry name" value="MFS"/>
    <property type="match status" value="1"/>
</dbReference>
<feature type="transmembrane region" description="Helical" evidence="5">
    <location>
        <begin position="25"/>
        <end position="52"/>
    </location>
</feature>
<dbReference type="RefSeq" id="WP_051861470.1">
    <property type="nucleotide sequence ID" value="NZ_JBHSPX010000004.1"/>
</dbReference>
<dbReference type="InterPro" id="IPR011701">
    <property type="entry name" value="MFS"/>
</dbReference>
<feature type="transmembrane region" description="Helical" evidence="5">
    <location>
        <begin position="99"/>
        <end position="117"/>
    </location>
</feature>
<evidence type="ECO:0000313" key="7">
    <source>
        <dbReference type="EMBL" id="MFC6063918.1"/>
    </source>
</evidence>
<feature type="transmembrane region" description="Helical" evidence="5">
    <location>
        <begin position="58"/>
        <end position="78"/>
    </location>
</feature>
<dbReference type="Gene3D" id="1.20.1250.20">
    <property type="entry name" value="MFS general substrate transporter like domains"/>
    <property type="match status" value="2"/>
</dbReference>
<feature type="transmembrane region" description="Helical" evidence="5">
    <location>
        <begin position="237"/>
        <end position="257"/>
    </location>
</feature>
<feature type="domain" description="Major facilitator superfamily (MFS) profile" evidence="6">
    <location>
        <begin position="26"/>
        <end position="427"/>
    </location>
</feature>
<evidence type="ECO:0000256" key="2">
    <source>
        <dbReference type="ARBA" id="ARBA00022692"/>
    </source>
</evidence>
<gene>
    <name evidence="7" type="ORF">ACFP4F_15295</name>
</gene>
<feature type="transmembrane region" description="Helical" evidence="5">
    <location>
        <begin position="308"/>
        <end position="326"/>
    </location>
</feature>
<organism evidence="7 8">
    <name type="scientific">Streptomyces ochraceiscleroticus</name>
    <dbReference type="NCBI Taxonomy" id="47761"/>
    <lineage>
        <taxon>Bacteria</taxon>
        <taxon>Bacillati</taxon>
        <taxon>Actinomycetota</taxon>
        <taxon>Actinomycetes</taxon>
        <taxon>Kitasatosporales</taxon>
        <taxon>Streptomycetaceae</taxon>
        <taxon>Streptomyces</taxon>
    </lineage>
</organism>
<comment type="caution">
    <text evidence="7">The sequence shown here is derived from an EMBL/GenBank/DDBJ whole genome shotgun (WGS) entry which is preliminary data.</text>
</comment>
<protein>
    <submittedName>
        <fullName evidence="7">MFS transporter</fullName>
    </submittedName>
</protein>
<dbReference type="PANTHER" id="PTHR23528">
    <property type="match status" value="1"/>
</dbReference>
<feature type="transmembrane region" description="Helical" evidence="5">
    <location>
        <begin position="183"/>
        <end position="205"/>
    </location>
</feature>
<dbReference type="Proteomes" id="UP001596139">
    <property type="component" value="Unassembled WGS sequence"/>
</dbReference>
<keyword evidence="8" id="KW-1185">Reference proteome</keyword>
<evidence type="ECO:0000256" key="4">
    <source>
        <dbReference type="ARBA" id="ARBA00023136"/>
    </source>
</evidence>
<evidence type="ECO:0000256" key="1">
    <source>
        <dbReference type="ARBA" id="ARBA00004651"/>
    </source>
</evidence>
<dbReference type="Pfam" id="PF07690">
    <property type="entry name" value="MFS_1"/>
    <property type="match status" value="1"/>
</dbReference>
<dbReference type="InterPro" id="IPR020846">
    <property type="entry name" value="MFS_dom"/>
</dbReference>
<sequence length="427" mass="44007">MAANAVPFTPADIPTSPAQDPRRGLIAVLALVAGSLNGVLLAAAVLTLSIAAGEIDSGRATTVLSVAVTAGGVAQLLGYPLIGRLSDRTLSRLGRRRPYLLAGAVIMTAGGLLEVIARSTPALALAYVTLSVGAICGLVACNAIVPDQVPAEQRGPASAAIGLGAPVGAVLGTFLAQLGQPDLGLMVLFPTGVGVIASLFLAAFMRDRRLDRTERPPITLRATLATFWVNPLRHPSFGLAWFSRFCIFFGVASVNSYQAFYLIKVLNADPATVGTTVLQATLVGTGMALVFSPLAAKISDKVGRRKPFVIVSAILLAIGLGLTALATDFTGFLAAVAIMGIGQSVYFAVDFALITEVLPDRKDTAKDLGIMNLAMSLPSSLVPAIAPTLLAIGISATNPQNFTALFGTGAVAVFIGALAIIPIRRVR</sequence>
<evidence type="ECO:0000256" key="3">
    <source>
        <dbReference type="ARBA" id="ARBA00022989"/>
    </source>
</evidence>
<dbReference type="InterPro" id="IPR005829">
    <property type="entry name" value="Sugar_transporter_CS"/>
</dbReference>
<feature type="transmembrane region" description="Helical" evidence="5">
    <location>
        <begin position="277"/>
        <end position="296"/>
    </location>
</feature>
<feature type="transmembrane region" description="Helical" evidence="5">
    <location>
        <begin position="370"/>
        <end position="396"/>
    </location>
</feature>
<dbReference type="PROSITE" id="PS00216">
    <property type="entry name" value="SUGAR_TRANSPORT_1"/>
    <property type="match status" value="1"/>
</dbReference>
<comment type="subcellular location">
    <subcellularLocation>
        <location evidence="1">Cell membrane</location>
        <topology evidence="1">Multi-pass membrane protein</topology>
    </subcellularLocation>
</comment>
<feature type="transmembrane region" description="Helical" evidence="5">
    <location>
        <begin position="123"/>
        <end position="145"/>
    </location>
</feature>
<dbReference type="SUPFAM" id="SSF103473">
    <property type="entry name" value="MFS general substrate transporter"/>
    <property type="match status" value="1"/>
</dbReference>
<dbReference type="PANTHER" id="PTHR23528:SF1">
    <property type="entry name" value="MAJOR FACILITATOR SUPERFAMILY (MFS) PROFILE DOMAIN-CONTAINING PROTEIN"/>
    <property type="match status" value="1"/>
</dbReference>
<feature type="transmembrane region" description="Helical" evidence="5">
    <location>
        <begin position="332"/>
        <end position="358"/>
    </location>
</feature>
<reference evidence="8" key="1">
    <citation type="journal article" date="2019" name="Int. J. Syst. Evol. Microbiol.">
        <title>The Global Catalogue of Microorganisms (GCM) 10K type strain sequencing project: providing services to taxonomists for standard genome sequencing and annotation.</title>
        <authorList>
            <consortium name="The Broad Institute Genomics Platform"/>
            <consortium name="The Broad Institute Genome Sequencing Center for Infectious Disease"/>
            <person name="Wu L."/>
            <person name="Ma J."/>
        </authorList>
    </citation>
    <scope>NUCLEOTIDE SEQUENCE [LARGE SCALE GENOMIC DNA]</scope>
    <source>
        <strain evidence="8">CGMCC 1.15180</strain>
    </source>
</reference>
<feature type="transmembrane region" description="Helical" evidence="5">
    <location>
        <begin position="157"/>
        <end position="177"/>
    </location>
</feature>
<dbReference type="InterPro" id="IPR036259">
    <property type="entry name" value="MFS_trans_sf"/>
</dbReference>
<evidence type="ECO:0000259" key="6">
    <source>
        <dbReference type="PROSITE" id="PS50850"/>
    </source>
</evidence>
<keyword evidence="2 5" id="KW-0812">Transmembrane</keyword>
<accession>A0ABW1MKE5</accession>
<keyword evidence="4 5" id="KW-0472">Membrane</keyword>
<name>A0ABW1MKE5_9ACTN</name>
<keyword evidence="3 5" id="KW-1133">Transmembrane helix</keyword>